<organism evidence="1 2">
    <name type="scientific">Crotalaria pallida</name>
    <name type="common">Smooth rattlebox</name>
    <name type="synonym">Crotalaria striata</name>
    <dbReference type="NCBI Taxonomy" id="3830"/>
    <lineage>
        <taxon>Eukaryota</taxon>
        <taxon>Viridiplantae</taxon>
        <taxon>Streptophyta</taxon>
        <taxon>Embryophyta</taxon>
        <taxon>Tracheophyta</taxon>
        <taxon>Spermatophyta</taxon>
        <taxon>Magnoliopsida</taxon>
        <taxon>eudicotyledons</taxon>
        <taxon>Gunneridae</taxon>
        <taxon>Pentapetalae</taxon>
        <taxon>rosids</taxon>
        <taxon>fabids</taxon>
        <taxon>Fabales</taxon>
        <taxon>Fabaceae</taxon>
        <taxon>Papilionoideae</taxon>
        <taxon>50 kb inversion clade</taxon>
        <taxon>genistoids sensu lato</taxon>
        <taxon>core genistoids</taxon>
        <taxon>Crotalarieae</taxon>
        <taxon>Crotalaria</taxon>
    </lineage>
</organism>
<dbReference type="AlphaFoldDB" id="A0AAN9IK07"/>
<evidence type="ECO:0000313" key="2">
    <source>
        <dbReference type="Proteomes" id="UP001372338"/>
    </source>
</evidence>
<protein>
    <submittedName>
        <fullName evidence="1">Uncharacterized protein</fullName>
    </submittedName>
</protein>
<reference evidence="1 2" key="1">
    <citation type="submission" date="2024-01" db="EMBL/GenBank/DDBJ databases">
        <title>The genomes of 5 underutilized Papilionoideae crops provide insights into root nodulation and disease resistanc.</title>
        <authorList>
            <person name="Yuan L."/>
        </authorList>
    </citation>
    <scope>NUCLEOTIDE SEQUENCE [LARGE SCALE GENOMIC DNA]</scope>
    <source>
        <strain evidence="1">ZHUSHIDOU_FW_LH</strain>
        <tissue evidence="1">Leaf</tissue>
    </source>
</reference>
<comment type="caution">
    <text evidence="1">The sequence shown here is derived from an EMBL/GenBank/DDBJ whole genome shotgun (WGS) entry which is preliminary data.</text>
</comment>
<proteinExistence type="predicted"/>
<dbReference type="EMBL" id="JAYWIO010000003">
    <property type="protein sequence ID" value="KAK7275576.1"/>
    <property type="molecule type" value="Genomic_DNA"/>
</dbReference>
<name>A0AAN9IK07_CROPI</name>
<evidence type="ECO:0000313" key="1">
    <source>
        <dbReference type="EMBL" id="KAK7275576.1"/>
    </source>
</evidence>
<keyword evidence="2" id="KW-1185">Reference proteome</keyword>
<dbReference type="Proteomes" id="UP001372338">
    <property type="component" value="Unassembled WGS sequence"/>
</dbReference>
<accession>A0AAN9IK07</accession>
<sequence length="76" mass="8715">MSNLAKTIDFDDYVHPLTLFLYHYRDHSMPPPTPPSSLDYLYDFLIEAPNHNVAEISHPTSLDKFYKDEVGDVDGS</sequence>
<gene>
    <name evidence="1" type="ORF">RIF29_16695</name>
</gene>